<evidence type="ECO:0000259" key="20">
    <source>
        <dbReference type="PROSITE" id="PS51195"/>
    </source>
</evidence>
<dbReference type="PROSITE" id="PS51195">
    <property type="entry name" value="Q_MOTIF"/>
    <property type="match status" value="1"/>
</dbReference>
<keyword evidence="11" id="KW-0539">Nucleus</keyword>
<dbReference type="InterPro" id="IPR027417">
    <property type="entry name" value="P-loop_NTPase"/>
</dbReference>
<dbReference type="GO" id="GO:0005829">
    <property type="term" value="C:cytosol"/>
    <property type="evidence" value="ECO:0007669"/>
    <property type="project" value="TreeGrafter"/>
</dbReference>
<keyword evidence="6" id="KW-0547">Nucleotide-binding</keyword>
<evidence type="ECO:0000256" key="1">
    <source>
        <dbReference type="ARBA" id="ARBA00003706"/>
    </source>
</evidence>
<dbReference type="Proteomes" id="UP000238350">
    <property type="component" value="Unassembled WGS sequence"/>
</dbReference>
<dbReference type="GO" id="GO:0006364">
    <property type="term" value="P:rRNA processing"/>
    <property type="evidence" value="ECO:0007669"/>
    <property type="project" value="UniProtKB-KW"/>
</dbReference>
<dbReference type="GO" id="GO:0005730">
    <property type="term" value="C:nucleolus"/>
    <property type="evidence" value="ECO:0007669"/>
    <property type="project" value="UniProtKB-SubCell"/>
</dbReference>
<keyword evidence="7" id="KW-0378">Hydrolase</keyword>
<comment type="caution">
    <text evidence="21">The sequence shown here is derived from an EMBL/GenBank/DDBJ whole genome shotgun (WGS) entry which is preliminary data.</text>
</comment>
<accession>A0A2T0FEH1</accession>
<keyword evidence="5" id="KW-0698">rRNA processing</keyword>
<dbReference type="Pfam" id="PF00271">
    <property type="entry name" value="Helicase_C"/>
    <property type="match status" value="1"/>
</dbReference>
<reference evidence="21 22" key="1">
    <citation type="submission" date="2017-04" db="EMBL/GenBank/DDBJ databases">
        <title>Genome sequencing of [Candida] sorbophila.</title>
        <authorList>
            <person name="Ahn J.O."/>
        </authorList>
    </citation>
    <scope>NUCLEOTIDE SEQUENCE [LARGE SCALE GENOMIC DNA]</scope>
    <source>
        <strain evidence="21 22">DS02</strain>
    </source>
</reference>
<evidence type="ECO:0000313" key="21">
    <source>
        <dbReference type="EMBL" id="PRT53375.1"/>
    </source>
</evidence>
<feature type="region of interest" description="Disordered" evidence="17">
    <location>
        <begin position="510"/>
        <end position="536"/>
    </location>
</feature>
<keyword evidence="4" id="KW-0690">Ribosome biogenesis</keyword>
<dbReference type="PANTHER" id="PTHR47959">
    <property type="entry name" value="ATP-DEPENDENT RNA HELICASE RHLE-RELATED"/>
    <property type="match status" value="1"/>
</dbReference>
<dbReference type="SMART" id="SM00487">
    <property type="entry name" value="DEXDc"/>
    <property type="match status" value="1"/>
</dbReference>
<evidence type="ECO:0000256" key="8">
    <source>
        <dbReference type="ARBA" id="ARBA00022806"/>
    </source>
</evidence>
<comment type="similarity">
    <text evidence="12">Belongs to the DEAD box helicase family. DDX56/DBP9 subfamily.</text>
</comment>
<dbReference type="InterPro" id="IPR014014">
    <property type="entry name" value="RNA_helicase_DEAD_Q_motif"/>
</dbReference>
<gene>
    <name evidence="21" type="ORF">B9G98_00995</name>
</gene>
<feature type="short sequence motif" description="Q motif" evidence="16">
    <location>
        <begin position="1"/>
        <end position="29"/>
    </location>
</feature>
<feature type="domain" description="Helicase ATP-binding" evidence="18">
    <location>
        <begin position="33"/>
        <end position="206"/>
    </location>
</feature>
<evidence type="ECO:0000256" key="5">
    <source>
        <dbReference type="ARBA" id="ARBA00022552"/>
    </source>
</evidence>
<evidence type="ECO:0000256" key="6">
    <source>
        <dbReference type="ARBA" id="ARBA00022741"/>
    </source>
</evidence>
<feature type="domain" description="DEAD-box RNA helicase Q" evidence="20">
    <location>
        <begin position="1"/>
        <end position="29"/>
    </location>
</feature>
<keyword evidence="9" id="KW-0067">ATP-binding</keyword>
<evidence type="ECO:0000256" key="4">
    <source>
        <dbReference type="ARBA" id="ARBA00022517"/>
    </source>
</evidence>
<keyword evidence="8 21" id="KW-0347">Helicase</keyword>
<comment type="catalytic activity">
    <reaction evidence="15">
        <text>ATP + H2O = ADP + phosphate + H(+)</text>
        <dbReference type="Rhea" id="RHEA:13065"/>
        <dbReference type="ChEBI" id="CHEBI:15377"/>
        <dbReference type="ChEBI" id="CHEBI:15378"/>
        <dbReference type="ChEBI" id="CHEBI:30616"/>
        <dbReference type="ChEBI" id="CHEBI:43474"/>
        <dbReference type="ChEBI" id="CHEBI:456216"/>
        <dbReference type="EC" id="3.6.4.13"/>
    </reaction>
</comment>
<dbReference type="CDD" id="cd18787">
    <property type="entry name" value="SF2_C_DEAD"/>
    <property type="match status" value="1"/>
</dbReference>
<evidence type="ECO:0000313" key="22">
    <source>
        <dbReference type="Proteomes" id="UP000238350"/>
    </source>
</evidence>
<dbReference type="SUPFAM" id="SSF52540">
    <property type="entry name" value="P-loop containing nucleoside triphosphate hydrolases"/>
    <property type="match status" value="2"/>
</dbReference>
<evidence type="ECO:0000256" key="17">
    <source>
        <dbReference type="SAM" id="MobiDB-lite"/>
    </source>
</evidence>
<dbReference type="SMART" id="SM00490">
    <property type="entry name" value="HELICc"/>
    <property type="match status" value="1"/>
</dbReference>
<comment type="subcellular location">
    <subcellularLocation>
        <location evidence="2">Nucleus</location>
        <location evidence="2">Nucleolus</location>
    </subcellularLocation>
</comment>
<evidence type="ECO:0000256" key="3">
    <source>
        <dbReference type="ARBA" id="ARBA00012552"/>
    </source>
</evidence>
<dbReference type="InterPro" id="IPR011545">
    <property type="entry name" value="DEAD/DEAH_box_helicase_dom"/>
</dbReference>
<dbReference type="InterPro" id="IPR014001">
    <property type="entry name" value="Helicase_ATP-bd"/>
</dbReference>
<evidence type="ECO:0000256" key="7">
    <source>
        <dbReference type="ARBA" id="ARBA00022801"/>
    </source>
</evidence>
<feature type="compositionally biased region" description="Basic and acidic residues" evidence="17">
    <location>
        <begin position="527"/>
        <end position="536"/>
    </location>
</feature>
<dbReference type="Gene3D" id="3.40.50.300">
    <property type="entry name" value="P-loop containing nucleotide triphosphate hydrolases"/>
    <property type="match status" value="2"/>
</dbReference>
<dbReference type="Pfam" id="PF00270">
    <property type="entry name" value="DEAD"/>
    <property type="match status" value="1"/>
</dbReference>
<evidence type="ECO:0000256" key="10">
    <source>
        <dbReference type="ARBA" id="ARBA00022884"/>
    </source>
</evidence>
<dbReference type="STRING" id="45607.A0A2T0FEH1"/>
<dbReference type="PROSITE" id="PS51194">
    <property type="entry name" value="HELICASE_CTER"/>
    <property type="match status" value="1"/>
</dbReference>
<dbReference type="FunFam" id="3.40.50.300:FF:001046">
    <property type="entry name" value="Probable ATP-dependent RNA helicase ddx56"/>
    <property type="match status" value="1"/>
</dbReference>
<sequence>MSFAKFELDNRIEQAIAQLGYTEPTPIQETSIPLALKEKKDIVAKARTGSGKTAAYLIPILQNMLTTARPGNRCLIVVPSRELADQVVRVLSGLTMFCSRQISYANVAQQVADKVKATLLADSPSIIVATPSSARAQIEAGHIDTEGIEFVVFDEADLLVSYGYEEDLEVLKNRLPEHAQSWLMSATLGDDVENLKKWFCRMPVTLKLQDTSSQDQLLQYYVKTGELDKFLLAYVIFKLNLIKGKTIIFVNDTDRCYRLKLFFEQFGIKSCVLNSELPVASRLHIVQEFNRNVYNLLIATDESHESDADQEANTTQQAAKDGDYGVSRGVDFKNVACVVNFDLPTSSKAYTHRIGRTARANRAGMALSFVVPREEFGKHKVATTPTSRRDEKILDRIMSAQTKMGNQVSPYQFDMKQVESFRYRMEDAFRAVTRVAVREARVKEIKNEILASDKLQRHFEENPDDLAALRHDKELHPARVQTQLKRVPDYLLPASARVTKPLFVQQRIPFHKQRRGKKLDRKKGRKGKDPLKSFGR</sequence>
<organism evidence="21 22">
    <name type="scientific">Wickerhamiella sorbophila</name>
    <dbReference type="NCBI Taxonomy" id="45607"/>
    <lineage>
        <taxon>Eukaryota</taxon>
        <taxon>Fungi</taxon>
        <taxon>Dikarya</taxon>
        <taxon>Ascomycota</taxon>
        <taxon>Saccharomycotina</taxon>
        <taxon>Dipodascomycetes</taxon>
        <taxon>Dipodascales</taxon>
        <taxon>Trichomonascaceae</taxon>
        <taxon>Wickerhamiella</taxon>
    </lineage>
</organism>
<dbReference type="OrthoDB" id="1191041at2759"/>
<feature type="domain" description="Helicase C-terminal" evidence="19">
    <location>
        <begin position="216"/>
        <end position="419"/>
    </location>
</feature>
<evidence type="ECO:0000256" key="12">
    <source>
        <dbReference type="ARBA" id="ARBA00038041"/>
    </source>
</evidence>
<evidence type="ECO:0000259" key="19">
    <source>
        <dbReference type="PROSITE" id="PS51194"/>
    </source>
</evidence>
<evidence type="ECO:0000256" key="13">
    <source>
        <dbReference type="ARBA" id="ARBA00039233"/>
    </source>
</evidence>
<evidence type="ECO:0000256" key="9">
    <source>
        <dbReference type="ARBA" id="ARBA00022840"/>
    </source>
</evidence>
<dbReference type="PROSITE" id="PS51192">
    <property type="entry name" value="HELICASE_ATP_BIND_1"/>
    <property type="match status" value="1"/>
</dbReference>
<dbReference type="GeneID" id="36514744"/>
<dbReference type="InterPro" id="IPR050079">
    <property type="entry name" value="DEAD_box_RNA_helicase"/>
</dbReference>
<dbReference type="CDD" id="cd17961">
    <property type="entry name" value="DEADc_DDX56"/>
    <property type="match status" value="1"/>
</dbReference>
<dbReference type="GO" id="GO:0005524">
    <property type="term" value="F:ATP binding"/>
    <property type="evidence" value="ECO:0007669"/>
    <property type="project" value="UniProtKB-KW"/>
</dbReference>
<proteinExistence type="inferred from homology"/>
<comment type="function">
    <text evidence="1">ATP-binding RNA helicase involved in the biogenesis of 60S ribosomal subunits and is required for the normal formation of 25S and 5.8S rRNAs.</text>
</comment>
<dbReference type="GO" id="GO:0016787">
    <property type="term" value="F:hydrolase activity"/>
    <property type="evidence" value="ECO:0007669"/>
    <property type="project" value="UniProtKB-KW"/>
</dbReference>
<keyword evidence="10" id="KW-0694">RNA-binding</keyword>
<dbReference type="RefSeq" id="XP_024663321.1">
    <property type="nucleotide sequence ID" value="XM_024807553.1"/>
</dbReference>
<dbReference type="PANTHER" id="PTHR47959:SF21">
    <property type="entry name" value="DEAD-BOX HELICASE 56"/>
    <property type="match status" value="1"/>
</dbReference>
<evidence type="ECO:0000256" key="15">
    <source>
        <dbReference type="ARBA" id="ARBA00047984"/>
    </source>
</evidence>
<evidence type="ECO:0000256" key="11">
    <source>
        <dbReference type="ARBA" id="ARBA00023242"/>
    </source>
</evidence>
<evidence type="ECO:0000256" key="14">
    <source>
        <dbReference type="ARBA" id="ARBA00039616"/>
    </source>
</evidence>
<name>A0A2T0FEH1_9ASCO</name>
<dbReference type="EC" id="3.6.4.13" evidence="3"/>
<dbReference type="GO" id="GO:0003723">
    <property type="term" value="F:RNA binding"/>
    <property type="evidence" value="ECO:0007669"/>
    <property type="project" value="UniProtKB-KW"/>
</dbReference>
<evidence type="ECO:0000256" key="2">
    <source>
        <dbReference type="ARBA" id="ARBA00004604"/>
    </source>
</evidence>
<protein>
    <recommendedName>
        <fullName evidence="13">ATP-dependent RNA helicase DBP9</fullName>
        <ecNumber evidence="3">3.6.4.13</ecNumber>
    </recommendedName>
    <alternativeName>
        <fullName evidence="14">ATP-dependent RNA helicase dbp9</fullName>
    </alternativeName>
</protein>
<evidence type="ECO:0000259" key="18">
    <source>
        <dbReference type="PROSITE" id="PS51192"/>
    </source>
</evidence>
<dbReference type="GO" id="GO:0003724">
    <property type="term" value="F:RNA helicase activity"/>
    <property type="evidence" value="ECO:0007669"/>
    <property type="project" value="UniProtKB-EC"/>
</dbReference>
<keyword evidence="22" id="KW-1185">Reference proteome</keyword>
<dbReference type="AlphaFoldDB" id="A0A2T0FEH1"/>
<evidence type="ECO:0000256" key="16">
    <source>
        <dbReference type="PROSITE-ProRule" id="PRU00552"/>
    </source>
</evidence>
<dbReference type="EMBL" id="NDIQ01000001">
    <property type="protein sequence ID" value="PRT53375.1"/>
    <property type="molecule type" value="Genomic_DNA"/>
</dbReference>
<feature type="compositionally biased region" description="Basic residues" evidence="17">
    <location>
        <begin position="510"/>
        <end position="526"/>
    </location>
</feature>
<dbReference type="InterPro" id="IPR001650">
    <property type="entry name" value="Helicase_C-like"/>
</dbReference>